<feature type="signal peptide" evidence="6">
    <location>
        <begin position="1"/>
        <end position="20"/>
    </location>
</feature>
<dbReference type="SMART" id="SM00093">
    <property type="entry name" value="SERPIN"/>
    <property type="match status" value="1"/>
</dbReference>
<feature type="region of interest" description="Disordered" evidence="5">
    <location>
        <begin position="638"/>
        <end position="662"/>
    </location>
</feature>
<evidence type="ECO:0000256" key="3">
    <source>
        <dbReference type="ARBA" id="ARBA00022900"/>
    </source>
</evidence>
<dbReference type="InterPro" id="IPR023796">
    <property type="entry name" value="Serpin_dom"/>
</dbReference>
<keyword evidence="9" id="KW-1185">Reference proteome</keyword>
<dbReference type="InterPro" id="IPR023795">
    <property type="entry name" value="Serpin_CS"/>
</dbReference>
<evidence type="ECO:0000256" key="5">
    <source>
        <dbReference type="SAM" id="MobiDB-lite"/>
    </source>
</evidence>
<dbReference type="InterPro" id="IPR042185">
    <property type="entry name" value="Serpin_sf_2"/>
</dbReference>
<dbReference type="RefSeq" id="XP_062707995.1">
    <property type="nucleotide sequence ID" value="XM_062852011.1"/>
</dbReference>
<evidence type="ECO:0000256" key="2">
    <source>
        <dbReference type="ARBA" id="ARBA00022690"/>
    </source>
</evidence>
<reference evidence="9" key="1">
    <citation type="journal article" date="2015" name="Proc. Natl. Acad. Sci. U.S.A.">
        <title>Genome sequence of the Asian Tiger mosquito, Aedes albopictus, reveals insights into its biology, genetics, and evolution.</title>
        <authorList>
            <person name="Chen X.G."/>
            <person name="Jiang X."/>
            <person name="Gu J."/>
            <person name="Xu M."/>
            <person name="Wu Y."/>
            <person name="Deng Y."/>
            <person name="Zhang C."/>
            <person name="Bonizzoni M."/>
            <person name="Dermauw W."/>
            <person name="Vontas J."/>
            <person name="Armbruster P."/>
            <person name="Huang X."/>
            <person name="Yang Y."/>
            <person name="Zhang H."/>
            <person name="He W."/>
            <person name="Peng H."/>
            <person name="Liu Y."/>
            <person name="Wu K."/>
            <person name="Chen J."/>
            <person name="Lirakis M."/>
            <person name="Topalis P."/>
            <person name="Van Leeuwen T."/>
            <person name="Hall A.B."/>
            <person name="Jiang X."/>
            <person name="Thorpe C."/>
            <person name="Mueller R.L."/>
            <person name="Sun C."/>
            <person name="Waterhouse R.M."/>
            <person name="Yan G."/>
            <person name="Tu Z.J."/>
            <person name="Fang X."/>
            <person name="James A.A."/>
        </authorList>
    </citation>
    <scope>NUCLEOTIDE SEQUENCE [LARGE SCALE GENOMIC DNA]</scope>
    <source>
        <strain evidence="9">Foshan</strain>
    </source>
</reference>
<feature type="compositionally biased region" description="Low complexity" evidence="5">
    <location>
        <begin position="758"/>
        <end position="779"/>
    </location>
</feature>
<dbReference type="SUPFAM" id="SSF56574">
    <property type="entry name" value="Serpins"/>
    <property type="match status" value="1"/>
</dbReference>
<comment type="similarity">
    <text evidence="1 4">Belongs to the serpin family.</text>
</comment>
<evidence type="ECO:0000256" key="4">
    <source>
        <dbReference type="RuleBase" id="RU000411"/>
    </source>
</evidence>
<dbReference type="Proteomes" id="UP000069940">
    <property type="component" value="Unassembled WGS sequence"/>
</dbReference>
<dbReference type="EnsemblMetazoa" id="AALFPA23_009877.R13676">
    <property type="protein sequence ID" value="AALFPA23_009877.P13676"/>
    <property type="gene ID" value="AALFPA23_009877"/>
</dbReference>
<evidence type="ECO:0000313" key="9">
    <source>
        <dbReference type="Proteomes" id="UP000069940"/>
    </source>
</evidence>
<dbReference type="PROSITE" id="PS00284">
    <property type="entry name" value="SERPIN"/>
    <property type="match status" value="1"/>
</dbReference>
<keyword evidence="3" id="KW-0722">Serine protease inhibitor</keyword>
<dbReference type="RefSeq" id="XP_062707993.1">
    <property type="nucleotide sequence ID" value="XM_062852009.1"/>
</dbReference>
<proteinExistence type="inferred from homology"/>
<protein>
    <recommendedName>
        <fullName evidence="7">Serpin domain-containing protein</fullName>
    </recommendedName>
</protein>
<evidence type="ECO:0000259" key="7">
    <source>
        <dbReference type="SMART" id="SM00093"/>
    </source>
</evidence>
<evidence type="ECO:0000313" key="8">
    <source>
        <dbReference type="EnsemblMetazoa" id="AALFPA23_009877.P13677"/>
    </source>
</evidence>
<accession>A0ABM1YK25</accession>
<keyword evidence="6" id="KW-0732">Signal</keyword>
<dbReference type="RefSeq" id="XP_062707994.1">
    <property type="nucleotide sequence ID" value="XM_062852010.1"/>
</dbReference>
<dbReference type="EnsemblMetazoa" id="AALFPA23_009877.R13675">
    <property type="protein sequence ID" value="AALFPA23_009877.P13675"/>
    <property type="gene ID" value="AALFPA23_009877"/>
</dbReference>
<feature type="chain" id="PRO_5045023552" description="Serpin domain-containing protein" evidence="6">
    <location>
        <begin position="21"/>
        <end position="1348"/>
    </location>
</feature>
<dbReference type="PANTHER" id="PTHR11461">
    <property type="entry name" value="SERINE PROTEASE INHIBITOR, SERPIN"/>
    <property type="match status" value="1"/>
</dbReference>
<dbReference type="PANTHER" id="PTHR11461:SF211">
    <property type="entry name" value="GH10112P-RELATED"/>
    <property type="match status" value="1"/>
</dbReference>
<feature type="region of interest" description="Disordered" evidence="5">
    <location>
        <begin position="757"/>
        <end position="787"/>
    </location>
</feature>
<feature type="region of interest" description="Disordered" evidence="5">
    <location>
        <begin position="161"/>
        <end position="232"/>
    </location>
</feature>
<dbReference type="InterPro" id="IPR042178">
    <property type="entry name" value="Serpin_sf_1"/>
</dbReference>
<name>A0ABM1YK25_AEDAL</name>
<feature type="compositionally biased region" description="Low complexity" evidence="5">
    <location>
        <begin position="193"/>
        <end position="207"/>
    </location>
</feature>
<evidence type="ECO:0000256" key="1">
    <source>
        <dbReference type="ARBA" id="ARBA00009500"/>
    </source>
</evidence>
<evidence type="ECO:0000256" key="6">
    <source>
        <dbReference type="SAM" id="SignalP"/>
    </source>
</evidence>
<dbReference type="InterPro" id="IPR000215">
    <property type="entry name" value="Serpin_fam"/>
</dbReference>
<reference evidence="8" key="2">
    <citation type="submission" date="2025-05" db="UniProtKB">
        <authorList>
            <consortium name="EnsemblMetazoa"/>
        </authorList>
    </citation>
    <scope>IDENTIFICATION</scope>
    <source>
        <strain evidence="8">Foshan</strain>
    </source>
</reference>
<sequence>MLQYMLFIALLLQWSPVNRCENARSRLDIKHRYSPSHIKLHSPHQHLVSPINLLNPDKYEYFTINNQGNIIKRLMTSKEIQSIVAGNNIKQNVFDRLESPHGIITNIVSSIKNVLNTELLSKHQENQNSEHNVNNNMADVTTYESADKEPEYVPAVLSFEISSPDEDEDNTTDSKDSAVNCPDCNVKQSVTPETTTQLKSTELTTKQTTHHQDERVTEKISTSFEKTTESRPQLLDVTSTEKVTLSSMLSKKPTKPFVEVTEITPSPLDDSSTVAIIMLIKNITKTTEEIPESTPQLLSEIVTENVENIPILLEENTKEVNHITASTESVPENTPILLTQGIEFSTEKVTDNTPMLLEEYTKQVNHLTLVTEKETDITPQLLEENVTEAVIRLTEPTEKVTETTTHQPEETTTEFGTTYQANENLLLSFLLNNNLNDQKENPMETTESAQTSTVQHTANELLMSFMLTNNLTESSELPLTDEQFPEKIITFTLPSTLSGIDTFGKTTTQSEESVTQTVPASIFTTVDDVPETQFTTKNDYQTKQGTYTNSFDRTTVQERTTELNTHEYTLETDFTKTTVDVQSHIDAFSTLAETTNKLETTTPSVSQTTDGRIQHTTLTADTQNAFYMILELLKDDESSAQQYPQETDSNEAPAEEYEDEENEQYSTELFDTTTAQAVTDPMITTNELTTEAPYSILSELFDTTAMTEKYPTTNLVNIMNKVKPTNKVTISWEPSTLETNPPKTTYTTRLTSTVKPFTTSTSAPSTTKLKLSPAKLKPPQSHIVPQPSSNEYVSLAEMILRQSNPAPHANSAEHVDVENLLGLLSVSNKNMTNYVGETATVASVLKPLRKPQPIQNSGAAENDVFQSFLTITNELKQGVQPASTEDAGNRITNDLFQKLGESEARRNTSFSDQLNSSDMLLTADTQEEFPEESDGISDEDESGEMNNFFKLCNRIGIDMYQSITSQREFDQTKSFSFSPFSAISMMSMLHLGARGKTADQINKLIGLDEMTSFNPHVTFRTISQSIEEENSNSYFVRMLFSDENLGKLQNFFKTKVTQLYSGYAEEISFDDKNMITNRVNLLVNNSTQGAQPQFLEDFQIRAAPPLCLISANSFELGCPMNDESPDIFFHVIDAKGKRRLVDLTAHVYTGSFLFGYNAEMDVTVASIFAEAREISTVFLMPGQQSGSIERNSLLDLENRVFTKTFPAKLKLLEAKLRPQISSVLHIPHLNQQSFVNVSRQLQQLGLGELFRSDSSNLRGIQETTAAPIHMSEFLQINRVSLCDTSVKQKSSEITSSFLNVKSNLKKYYQNTQREHAENVIKLDKPFLYIIRHNPSQLILYVGRFNPVE</sequence>
<dbReference type="Gene3D" id="2.30.39.10">
    <property type="entry name" value="Alpha-1-antitrypsin, domain 1"/>
    <property type="match status" value="1"/>
</dbReference>
<organism evidence="8 9">
    <name type="scientific">Aedes albopictus</name>
    <name type="common">Asian tiger mosquito</name>
    <name type="synonym">Stegomyia albopicta</name>
    <dbReference type="NCBI Taxonomy" id="7160"/>
    <lineage>
        <taxon>Eukaryota</taxon>
        <taxon>Metazoa</taxon>
        <taxon>Ecdysozoa</taxon>
        <taxon>Arthropoda</taxon>
        <taxon>Hexapoda</taxon>
        <taxon>Insecta</taxon>
        <taxon>Pterygota</taxon>
        <taxon>Neoptera</taxon>
        <taxon>Endopterygota</taxon>
        <taxon>Diptera</taxon>
        <taxon>Nematocera</taxon>
        <taxon>Culicoidea</taxon>
        <taxon>Culicidae</taxon>
        <taxon>Culicinae</taxon>
        <taxon>Aedini</taxon>
        <taxon>Aedes</taxon>
        <taxon>Stegomyia</taxon>
    </lineage>
</organism>
<dbReference type="InterPro" id="IPR036186">
    <property type="entry name" value="Serpin_sf"/>
</dbReference>
<feature type="compositionally biased region" description="Acidic residues" evidence="5">
    <location>
        <begin position="653"/>
        <end position="662"/>
    </location>
</feature>
<dbReference type="EnsemblMetazoa" id="AALFPA23_009877.R13677">
    <property type="protein sequence ID" value="AALFPA23_009877.P13677"/>
    <property type="gene ID" value="AALFPA23_009877"/>
</dbReference>
<keyword evidence="2" id="KW-0646">Protease inhibitor</keyword>
<dbReference type="Pfam" id="PF00079">
    <property type="entry name" value="Serpin"/>
    <property type="match status" value="1"/>
</dbReference>
<dbReference type="Gene3D" id="3.30.497.10">
    <property type="entry name" value="Antithrombin, subunit I, domain 2"/>
    <property type="match status" value="1"/>
</dbReference>
<feature type="domain" description="Serpin" evidence="7">
    <location>
        <begin position="957"/>
        <end position="1346"/>
    </location>
</feature>
<dbReference type="GeneID" id="109408251"/>